<feature type="domain" description="HTH cro/C1-type" evidence="1">
    <location>
        <begin position="75"/>
        <end position="121"/>
    </location>
</feature>
<dbReference type="InterPro" id="IPR032758">
    <property type="entry name" value="MqsA/HigA-2"/>
</dbReference>
<gene>
    <name evidence="2" type="ORF">GXN74_08550</name>
</gene>
<dbReference type="GO" id="GO:0003677">
    <property type="term" value="F:DNA binding"/>
    <property type="evidence" value="ECO:0007669"/>
    <property type="project" value="InterPro"/>
</dbReference>
<protein>
    <submittedName>
        <fullName evidence="2">Type II toxin-antitoxin system MqsA family antitoxin</fullName>
    </submittedName>
</protein>
<dbReference type="Pfam" id="PF15731">
    <property type="entry name" value="MqsA_antitoxin"/>
    <property type="match status" value="1"/>
</dbReference>
<dbReference type="NCBIfam" id="TIGR03830">
    <property type="entry name" value="CxxCG_CxxCG_HTH"/>
    <property type="match status" value="1"/>
</dbReference>
<dbReference type="CDD" id="cd00093">
    <property type="entry name" value="HTH_XRE"/>
    <property type="match status" value="1"/>
</dbReference>
<evidence type="ECO:0000259" key="1">
    <source>
        <dbReference type="PROSITE" id="PS50943"/>
    </source>
</evidence>
<dbReference type="RefSeq" id="WP_162370514.1">
    <property type="nucleotide sequence ID" value="NZ_JAAEEH010000021.1"/>
</dbReference>
<dbReference type="Gene3D" id="3.10.20.860">
    <property type="match status" value="1"/>
</dbReference>
<evidence type="ECO:0000313" key="3">
    <source>
        <dbReference type="Proteomes" id="UP000461585"/>
    </source>
</evidence>
<proteinExistence type="predicted"/>
<organism evidence="2 3">
    <name type="scientific">Anaerotalea alkaliphila</name>
    <dbReference type="NCBI Taxonomy" id="2662126"/>
    <lineage>
        <taxon>Bacteria</taxon>
        <taxon>Bacillati</taxon>
        <taxon>Bacillota</taxon>
        <taxon>Clostridia</taxon>
        <taxon>Eubacteriales</taxon>
        <taxon>Anaerotalea</taxon>
    </lineage>
</organism>
<dbReference type="InterPro" id="IPR022452">
    <property type="entry name" value="MqsA"/>
</dbReference>
<reference evidence="2 3" key="1">
    <citation type="submission" date="2020-01" db="EMBL/GenBank/DDBJ databases">
        <title>Anaeroalcalibacter tamaniensis gen. nov., sp. nov., moderately halophilic strictly anaerobic fermenter bacterium from mud volcano of Taman peninsula.</title>
        <authorList>
            <person name="Frolova A."/>
            <person name="Merkel A.Y."/>
            <person name="Slobodkin A.I."/>
        </authorList>
    </citation>
    <scope>NUCLEOTIDE SEQUENCE [LARGE SCALE GENOMIC DNA]</scope>
    <source>
        <strain evidence="2 3">F-3ap</strain>
    </source>
</reference>
<dbReference type="Proteomes" id="UP000461585">
    <property type="component" value="Unassembled WGS sequence"/>
</dbReference>
<dbReference type="AlphaFoldDB" id="A0A7X5KMB6"/>
<sequence length="193" mass="22066">MKKYCANCNNEVETKIKNVVEEYEVKGQKVTVEAEVCYCSGCGEEFFDMELDSNNLLKAYDKYKQSNGLLATTEIKRIRKKYDLSQSAFAKILGLGEKTITRYENGSIQDAAQNNLIMLMDDPSNFKMLWEKNSQMLSPTEIGKVERKLEELFMDPYGVQLLATDYCYISYCYPNLEMDRDFGIQNSGSGFAS</sequence>
<dbReference type="PROSITE" id="PS50943">
    <property type="entry name" value="HTH_CROC1"/>
    <property type="match status" value="1"/>
</dbReference>
<name>A0A7X5KMB6_9FIRM</name>
<dbReference type="Gene3D" id="1.10.260.40">
    <property type="entry name" value="lambda repressor-like DNA-binding domains"/>
    <property type="match status" value="1"/>
</dbReference>
<dbReference type="NCBIfam" id="TIGR03831">
    <property type="entry name" value="YgiT_finger"/>
    <property type="match status" value="1"/>
</dbReference>
<dbReference type="SUPFAM" id="SSF47413">
    <property type="entry name" value="lambda repressor-like DNA-binding domains"/>
    <property type="match status" value="1"/>
</dbReference>
<comment type="caution">
    <text evidence="2">The sequence shown here is derived from an EMBL/GenBank/DDBJ whole genome shotgun (WGS) entry which is preliminary data.</text>
</comment>
<dbReference type="EMBL" id="JAAEEH010000021">
    <property type="protein sequence ID" value="NDL67786.1"/>
    <property type="molecule type" value="Genomic_DNA"/>
</dbReference>
<dbReference type="InterPro" id="IPR010982">
    <property type="entry name" value="Lambda_DNA-bd_dom_sf"/>
</dbReference>
<accession>A0A7X5KMB6</accession>
<dbReference type="InterPro" id="IPR001387">
    <property type="entry name" value="Cro/C1-type_HTH"/>
</dbReference>
<keyword evidence="3" id="KW-1185">Reference proteome</keyword>
<evidence type="ECO:0000313" key="2">
    <source>
        <dbReference type="EMBL" id="NDL67786.1"/>
    </source>
</evidence>
<dbReference type="InterPro" id="IPR022453">
    <property type="entry name" value="Znf_MqsA-type"/>
</dbReference>